<dbReference type="InterPro" id="IPR045863">
    <property type="entry name" value="CorA_TM1_TM2"/>
</dbReference>
<dbReference type="SUPFAM" id="SSF143865">
    <property type="entry name" value="CorA soluble domain-like"/>
    <property type="match status" value="1"/>
</dbReference>
<keyword evidence="7 12" id="KW-1133">Transmembrane helix</keyword>
<feature type="transmembrane region" description="Helical" evidence="12">
    <location>
        <begin position="296"/>
        <end position="316"/>
    </location>
</feature>
<keyword evidence="5 12" id="KW-0812">Transmembrane</keyword>
<evidence type="ECO:0000256" key="7">
    <source>
        <dbReference type="ARBA" id="ARBA00022989"/>
    </source>
</evidence>
<gene>
    <name evidence="12 13" type="primary">corA</name>
    <name evidence="13" type="ORF">GM418_16985</name>
</gene>
<evidence type="ECO:0000256" key="11">
    <source>
        <dbReference type="ARBA" id="ARBA00045497"/>
    </source>
</evidence>
<dbReference type="Pfam" id="PF01544">
    <property type="entry name" value="CorA"/>
    <property type="match status" value="1"/>
</dbReference>
<name>A0A6I6JQU3_9BACT</name>
<evidence type="ECO:0000256" key="9">
    <source>
        <dbReference type="ARBA" id="ARBA00023136"/>
    </source>
</evidence>
<dbReference type="GO" id="GO:0000287">
    <property type="term" value="F:magnesium ion binding"/>
    <property type="evidence" value="ECO:0007669"/>
    <property type="project" value="TreeGrafter"/>
</dbReference>
<evidence type="ECO:0000256" key="1">
    <source>
        <dbReference type="ARBA" id="ARBA00004651"/>
    </source>
</evidence>
<keyword evidence="14" id="KW-1185">Reference proteome</keyword>
<evidence type="ECO:0000256" key="3">
    <source>
        <dbReference type="ARBA" id="ARBA00022448"/>
    </source>
</evidence>
<evidence type="ECO:0000256" key="8">
    <source>
        <dbReference type="ARBA" id="ARBA00023065"/>
    </source>
</evidence>
<comment type="catalytic activity">
    <reaction evidence="10">
        <text>Mg(2+)(in) = Mg(2+)(out)</text>
        <dbReference type="Rhea" id="RHEA:29827"/>
        <dbReference type="ChEBI" id="CHEBI:18420"/>
    </reaction>
</comment>
<comment type="similarity">
    <text evidence="2 12">Belongs to the CorA metal ion transporter (MIT) (TC 1.A.35) family.</text>
</comment>
<dbReference type="RefSeq" id="WP_158868433.1">
    <property type="nucleotide sequence ID" value="NZ_CP046401.1"/>
</dbReference>
<protein>
    <recommendedName>
        <fullName evidence="12">Magnesium transport protein CorA</fullName>
    </recommendedName>
</protein>
<dbReference type="GO" id="GO:0015087">
    <property type="term" value="F:cobalt ion transmembrane transporter activity"/>
    <property type="evidence" value="ECO:0007669"/>
    <property type="project" value="UniProtKB-UniRule"/>
</dbReference>
<evidence type="ECO:0000313" key="14">
    <source>
        <dbReference type="Proteomes" id="UP000428260"/>
    </source>
</evidence>
<keyword evidence="6 12" id="KW-0460">Magnesium</keyword>
<proteinExistence type="inferred from homology"/>
<evidence type="ECO:0000256" key="5">
    <source>
        <dbReference type="ARBA" id="ARBA00022692"/>
    </source>
</evidence>
<keyword evidence="8 12" id="KW-0406">Ion transport</keyword>
<evidence type="ECO:0000256" key="10">
    <source>
        <dbReference type="ARBA" id="ARBA00034269"/>
    </source>
</evidence>
<dbReference type="Proteomes" id="UP000428260">
    <property type="component" value="Chromosome"/>
</dbReference>
<evidence type="ECO:0000256" key="6">
    <source>
        <dbReference type="ARBA" id="ARBA00022842"/>
    </source>
</evidence>
<dbReference type="GO" id="GO:0050897">
    <property type="term" value="F:cobalt ion binding"/>
    <property type="evidence" value="ECO:0007669"/>
    <property type="project" value="TreeGrafter"/>
</dbReference>
<evidence type="ECO:0000313" key="13">
    <source>
        <dbReference type="EMBL" id="QGY45306.1"/>
    </source>
</evidence>
<dbReference type="InterPro" id="IPR004488">
    <property type="entry name" value="Mg/Co-transport_prot_CorA"/>
</dbReference>
<accession>A0A6I6JQU3</accession>
<sequence>MARFLKSRKSSHGASPGSLIFIGNRKMEKSEIHLIAYNKETLIEKQIDNLDEIQNGLPDESVLWINIYGLQDTQLIEKIGEKFTIPPLELEDILNTDQRPKIIENENNLTVFLKVLEYDQENTRVAGDHISMVVGNNYVITFQERVARYFEPVRERIRNNKGRIRKTGPDYLAYALIDTLVDGYLQSIENLGAVIENMEEEVFTETRKEIVQKIYRLKMNVSFIRKSVFPLKEMMLVLNKTESKFIQKKTYSFFKDLLDLSTQAMEAVDIYYNMTNDYLNIYHANVGNRTNDVMKVLTIFASIFIPLTFIAGVYGTNFDFLPELHFKYSYFIMLGLMVVIAGAMLYYFKRKDWL</sequence>
<feature type="transmembrane region" description="Helical" evidence="12">
    <location>
        <begin position="328"/>
        <end position="348"/>
    </location>
</feature>
<keyword evidence="3 12" id="KW-0813">Transport</keyword>
<dbReference type="NCBIfam" id="TIGR00383">
    <property type="entry name" value="corA"/>
    <property type="match status" value="1"/>
</dbReference>
<organism evidence="13 14">
    <name type="scientific">Maribellus comscasis</name>
    <dbReference type="NCBI Taxonomy" id="2681766"/>
    <lineage>
        <taxon>Bacteria</taxon>
        <taxon>Pseudomonadati</taxon>
        <taxon>Bacteroidota</taxon>
        <taxon>Bacteroidia</taxon>
        <taxon>Marinilabiliales</taxon>
        <taxon>Prolixibacteraceae</taxon>
        <taxon>Maribellus</taxon>
    </lineage>
</organism>
<dbReference type="Gene3D" id="3.30.460.20">
    <property type="entry name" value="CorA soluble domain-like"/>
    <property type="match status" value="1"/>
</dbReference>
<dbReference type="Gene3D" id="1.20.58.340">
    <property type="entry name" value="Magnesium transport protein CorA, transmembrane region"/>
    <property type="match status" value="2"/>
</dbReference>
<comment type="subcellular location">
    <subcellularLocation>
        <location evidence="1">Cell membrane</location>
        <topology evidence="1">Multi-pass membrane protein</topology>
    </subcellularLocation>
    <subcellularLocation>
        <location evidence="12">Membrane</location>
        <topology evidence="12">Multi-pass membrane protein</topology>
    </subcellularLocation>
</comment>
<comment type="function">
    <text evidence="11">Mediates influx of magnesium ions. Alternates between open and closed states. Activated by low cytoplasmic Mg(2+) levels. Inactive when cytoplasmic Mg(2+) levels are high.</text>
</comment>
<dbReference type="PANTHER" id="PTHR46494">
    <property type="entry name" value="CORA FAMILY METAL ION TRANSPORTER (EUROFUNG)"/>
    <property type="match status" value="1"/>
</dbReference>
<keyword evidence="4 12" id="KW-1003">Cell membrane</keyword>
<dbReference type="PANTHER" id="PTHR46494:SF1">
    <property type="entry name" value="CORA FAMILY METAL ION TRANSPORTER (EUROFUNG)"/>
    <property type="match status" value="1"/>
</dbReference>
<dbReference type="FunFam" id="1.20.58.340:FF:000004">
    <property type="entry name" value="Magnesium transport protein CorA"/>
    <property type="match status" value="1"/>
</dbReference>
<reference evidence="13 14" key="1">
    <citation type="submission" date="2019-11" db="EMBL/GenBank/DDBJ databases">
        <authorList>
            <person name="Zheng R.K."/>
            <person name="Sun C.M."/>
        </authorList>
    </citation>
    <scope>NUCLEOTIDE SEQUENCE [LARGE SCALE GENOMIC DNA]</scope>
    <source>
        <strain evidence="13 14">WC007</strain>
    </source>
</reference>
<dbReference type="KEGG" id="mcos:GM418_16985"/>
<evidence type="ECO:0000256" key="12">
    <source>
        <dbReference type="RuleBase" id="RU362010"/>
    </source>
</evidence>
<keyword evidence="9 12" id="KW-0472">Membrane</keyword>
<evidence type="ECO:0000256" key="4">
    <source>
        <dbReference type="ARBA" id="ARBA00022475"/>
    </source>
</evidence>
<dbReference type="SUPFAM" id="SSF144083">
    <property type="entry name" value="Magnesium transport protein CorA, transmembrane region"/>
    <property type="match status" value="1"/>
</dbReference>
<dbReference type="AlphaFoldDB" id="A0A6I6JQU3"/>
<dbReference type="EMBL" id="CP046401">
    <property type="protein sequence ID" value="QGY45306.1"/>
    <property type="molecule type" value="Genomic_DNA"/>
</dbReference>
<dbReference type="InterPro" id="IPR002523">
    <property type="entry name" value="MgTranspt_CorA/ZnTranspt_ZntB"/>
</dbReference>
<dbReference type="GO" id="GO:0015095">
    <property type="term" value="F:magnesium ion transmembrane transporter activity"/>
    <property type="evidence" value="ECO:0007669"/>
    <property type="project" value="UniProtKB-UniRule"/>
</dbReference>
<evidence type="ECO:0000256" key="2">
    <source>
        <dbReference type="ARBA" id="ARBA00009765"/>
    </source>
</evidence>
<dbReference type="CDD" id="cd12828">
    <property type="entry name" value="TmCorA-like_1"/>
    <property type="match status" value="1"/>
</dbReference>
<dbReference type="InterPro" id="IPR045861">
    <property type="entry name" value="CorA_cytoplasmic_dom"/>
</dbReference>
<dbReference type="GO" id="GO:0005886">
    <property type="term" value="C:plasma membrane"/>
    <property type="evidence" value="ECO:0007669"/>
    <property type="project" value="UniProtKB-SubCell"/>
</dbReference>